<keyword evidence="1" id="KW-0808">Transferase</keyword>
<feature type="domain" description="N-acetyltransferase" evidence="3">
    <location>
        <begin position="45"/>
        <end position="199"/>
    </location>
</feature>
<organism evidence="4 5">
    <name type="scientific">Enemella evansiae</name>
    <dbReference type="NCBI Taxonomy" id="2016499"/>
    <lineage>
        <taxon>Bacteria</taxon>
        <taxon>Bacillati</taxon>
        <taxon>Actinomycetota</taxon>
        <taxon>Actinomycetes</taxon>
        <taxon>Propionibacteriales</taxon>
        <taxon>Propionibacteriaceae</taxon>
        <taxon>Enemella</taxon>
    </lineage>
</organism>
<comment type="caution">
    <text evidence="4">The sequence shown here is derived from an EMBL/GenBank/DDBJ whole genome shotgun (WGS) entry which is preliminary data.</text>
</comment>
<dbReference type="OrthoDB" id="9799092at2"/>
<protein>
    <recommendedName>
        <fullName evidence="3">N-acetyltransferase domain-containing protein</fullName>
    </recommendedName>
</protein>
<evidence type="ECO:0000313" key="5">
    <source>
        <dbReference type="Proteomes" id="UP000215896"/>
    </source>
</evidence>
<reference evidence="4 5" key="1">
    <citation type="submission" date="2017-07" db="EMBL/GenBank/DDBJ databases">
        <title>Draft whole genome sequences of clinical Proprionibacteriaceae strains.</title>
        <authorList>
            <person name="Bernier A.-M."/>
            <person name="Bernard K."/>
            <person name="Domingo M.-C."/>
        </authorList>
    </citation>
    <scope>NUCLEOTIDE SEQUENCE [LARGE SCALE GENOMIC DNA]</scope>
    <source>
        <strain evidence="4 5">NML 030167</strain>
    </source>
</reference>
<dbReference type="CDD" id="cd04301">
    <property type="entry name" value="NAT_SF"/>
    <property type="match status" value="1"/>
</dbReference>
<evidence type="ECO:0000256" key="2">
    <source>
        <dbReference type="ARBA" id="ARBA00023315"/>
    </source>
</evidence>
<dbReference type="InterPro" id="IPR000182">
    <property type="entry name" value="GNAT_dom"/>
</dbReference>
<proteinExistence type="predicted"/>
<keyword evidence="2" id="KW-0012">Acyltransferase</keyword>
<dbReference type="EMBL" id="NMVO01000001">
    <property type="protein sequence ID" value="OYO17471.1"/>
    <property type="molecule type" value="Genomic_DNA"/>
</dbReference>
<evidence type="ECO:0000259" key="3">
    <source>
        <dbReference type="PROSITE" id="PS51186"/>
    </source>
</evidence>
<dbReference type="SUPFAM" id="SSF55729">
    <property type="entry name" value="Acyl-CoA N-acyltransferases (Nat)"/>
    <property type="match status" value="1"/>
</dbReference>
<dbReference type="InterPro" id="IPR016181">
    <property type="entry name" value="Acyl_CoA_acyltransferase"/>
</dbReference>
<gene>
    <name evidence="4" type="ORF">CGZ94_00740</name>
</gene>
<sequence>MDGARLERTVDRVLSLDRRAAVERVDLAAAHRCGPGRARRRVSAATLRPAGPADADAGALLEQRITTPAFAHIFPPAEFPFPVQEIRAKWHRELADPAYLIWWAERDGTGLGYCATHEGWIDHLGVLATEAGTGLAHRLLQQGLRTITERGYASARLWVLAENHRARAFYAKHGWVGDGTVEATEYPPHPEKLRYRIDL</sequence>
<keyword evidence="5" id="KW-1185">Reference proteome</keyword>
<name>A0A255GPG8_9ACTN</name>
<accession>A0A255GPG8</accession>
<dbReference type="InterPro" id="IPR050832">
    <property type="entry name" value="Bact_Acetyltransf"/>
</dbReference>
<dbReference type="Proteomes" id="UP000215896">
    <property type="component" value="Unassembled WGS sequence"/>
</dbReference>
<evidence type="ECO:0000313" key="4">
    <source>
        <dbReference type="EMBL" id="OYO17471.1"/>
    </source>
</evidence>
<dbReference type="Pfam" id="PF00583">
    <property type="entry name" value="Acetyltransf_1"/>
    <property type="match status" value="1"/>
</dbReference>
<dbReference type="Gene3D" id="3.40.630.30">
    <property type="match status" value="1"/>
</dbReference>
<dbReference type="AlphaFoldDB" id="A0A255GPG8"/>
<dbReference type="PROSITE" id="PS51186">
    <property type="entry name" value="GNAT"/>
    <property type="match status" value="1"/>
</dbReference>
<dbReference type="GO" id="GO:0016747">
    <property type="term" value="F:acyltransferase activity, transferring groups other than amino-acyl groups"/>
    <property type="evidence" value="ECO:0007669"/>
    <property type="project" value="InterPro"/>
</dbReference>
<dbReference type="PANTHER" id="PTHR43877">
    <property type="entry name" value="AMINOALKYLPHOSPHONATE N-ACETYLTRANSFERASE-RELATED-RELATED"/>
    <property type="match status" value="1"/>
</dbReference>
<evidence type="ECO:0000256" key="1">
    <source>
        <dbReference type="ARBA" id="ARBA00022679"/>
    </source>
</evidence>